<name>A0ABS9J2Y4_9FLAO</name>
<comment type="caution">
    <text evidence="3">The sequence shown here is derived from an EMBL/GenBank/DDBJ whole genome shotgun (WGS) entry which is preliminary data.</text>
</comment>
<organism evidence="3 4">
    <name type="scientific">Joostella atrarenae</name>
    <dbReference type="NCBI Taxonomy" id="679257"/>
    <lineage>
        <taxon>Bacteria</taxon>
        <taxon>Pseudomonadati</taxon>
        <taxon>Bacteroidota</taxon>
        <taxon>Flavobacteriia</taxon>
        <taxon>Flavobacteriales</taxon>
        <taxon>Flavobacteriaceae</taxon>
        <taxon>Joostella</taxon>
    </lineage>
</organism>
<dbReference type="EMBL" id="JAETXX010000004">
    <property type="protein sequence ID" value="MCF8714797.1"/>
    <property type="molecule type" value="Genomic_DNA"/>
</dbReference>
<protein>
    <submittedName>
        <fullName evidence="3">FecR family protein</fullName>
    </submittedName>
</protein>
<keyword evidence="4" id="KW-1185">Reference proteome</keyword>
<feature type="domain" description="FecR protein" evidence="1">
    <location>
        <begin position="103"/>
        <end position="197"/>
    </location>
</feature>
<dbReference type="Gene3D" id="3.55.50.30">
    <property type="match status" value="1"/>
</dbReference>
<evidence type="ECO:0000259" key="1">
    <source>
        <dbReference type="Pfam" id="PF04773"/>
    </source>
</evidence>
<evidence type="ECO:0000313" key="4">
    <source>
        <dbReference type="Proteomes" id="UP000829517"/>
    </source>
</evidence>
<dbReference type="PANTHER" id="PTHR30273">
    <property type="entry name" value="PERIPLASMIC SIGNAL SENSOR AND SIGMA FACTOR ACTIVATOR FECR-RELATED"/>
    <property type="match status" value="1"/>
</dbReference>
<proteinExistence type="predicted"/>
<dbReference type="RefSeq" id="WP_236958762.1">
    <property type="nucleotide sequence ID" value="NZ_JAETXX010000004.1"/>
</dbReference>
<dbReference type="PANTHER" id="PTHR30273:SF2">
    <property type="entry name" value="PROTEIN FECR"/>
    <property type="match status" value="1"/>
</dbReference>
<dbReference type="InterPro" id="IPR032508">
    <property type="entry name" value="FecR_C"/>
</dbReference>
<dbReference type="Proteomes" id="UP000829517">
    <property type="component" value="Unassembled WGS sequence"/>
</dbReference>
<sequence length="315" mass="36333">MKKDTFSLLIEKYSRGECSTTEKKQIELFFRRMQNRNIDIESNEKILSSKIYSKIKNAISVKKRKDNYKGKKHTFLKIAASLFIIVSCGLLYNKVNNPEKLIVNTALGERKEINLPDGSIVTLNAGSSITYPSEFNDGIRIVSLKGEGFFDVFHNKEKPFEVHTKHLITKVLGTSFNINAYEEQKTTKISVTSGKVKVYNNKKINEHLIKNEQITYNYLDQTVIKGKEVSVNDIAWKDNIMLINDLSLEATTKVIEKWFDIKVKIDDDTLISKKITGKFNNPSLEEVLESLQFLAKIDYRFITEKQIEIKKEMEK</sequence>
<accession>A0ABS9J2Y4</accession>
<dbReference type="Gene3D" id="2.60.120.1440">
    <property type="match status" value="1"/>
</dbReference>
<feature type="domain" description="Protein FecR C-terminal" evidence="2">
    <location>
        <begin position="243"/>
        <end position="309"/>
    </location>
</feature>
<evidence type="ECO:0000313" key="3">
    <source>
        <dbReference type="EMBL" id="MCF8714797.1"/>
    </source>
</evidence>
<gene>
    <name evidence="3" type="ORF">JM658_08135</name>
</gene>
<dbReference type="InterPro" id="IPR012373">
    <property type="entry name" value="Ferrdict_sens_TM"/>
</dbReference>
<reference evidence="3 4" key="1">
    <citation type="submission" date="2021-01" db="EMBL/GenBank/DDBJ databases">
        <title>Genome sequencing of Joostella atrarenae M1-2 (= KCTC 23194).</title>
        <authorList>
            <person name="Zakaria M.R."/>
            <person name="Lam M.Q."/>
            <person name="Chong C.S."/>
        </authorList>
    </citation>
    <scope>NUCLEOTIDE SEQUENCE [LARGE SCALE GENOMIC DNA]</scope>
    <source>
        <strain evidence="3 4">M1-2</strain>
    </source>
</reference>
<dbReference type="PIRSF" id="PIRSF018266">
    <property type="entry name" value="FecR"/>
    <property type="match status" value="1"/>
</dbReference>
<dbReference type="Pfam" id="PF16344">
    <property type="entry name" value="FecR_C"/>
    <property type="match status" value="1"/>
</dbReference>
<dbReference type="InterPro" id="IPR006860">
    <property type="entry name" value="FecR"/>
</dbReference>
<dbReference type="Pfam" id="PF04773">
    <property type="entry name" value="FecR"/>
    <property type="match status" value="1"/>
</dbReference>
<evidence type="ECO:0000259" key="2">
    <source>
        <dbReference type="Pfam" id="PF16344"/>
    </source>
</evidence>